<sequence>MARLNRALQKDSMDRILDLLKQDPVRLEALSHAYELNLPDSYLAAGFVRNLVWDSIHGFEKPTPLNDVDLIYFDPREQNSTAYLEYESQLKQCMPSLNWQVRNQARMHVRNGDRPYVSSLDAMSFWPEKETAIGVRQVGQGRYECVSAFDVESLFENFITHNPKRSKEIFMQRVESKSWLIHWPLLKVQYSS</sequence>
<dbReference type="Pfam" id="PF06042">
    <property type="entry name" value="NTP_transf_6"/>
    <property type="match status" value="1"/>
</dbReference>
<protein>
    <recommendedName>
        <fullName evidence="3">Nitrate reductase</fullName>
    </recommendedName>
</protein>
<organism evidence="1 2">
    <name type="scientific">Vibrio ishigakensis</name>
    <dbReference type="NCBI Taxonomy" id="1481914"/>
    <lineage>
        <taxon>Bacteria</taxon>
        <taxon>Pseudomonadati</taxon>
        <taxon>Pseudomonadota</taxon>
        <taxon>Gammaproteobacteria</taxon>
        <taxon>Vibrionales</taxon>
        <taxon>Vibrionaceae</taxon>
        <taxon>Vibrio</taxon>
    </lineage>
</organism>
<reference evidence="1 2" key="1">
    <citation type="submission" date="2015-01" db="EMBL/GenBank/DDBJ databases">
        <title>Vibrio sp. C1 JCM 19231 whole genome shotgun sequence.</title>
        <authorList>
            <person name="Sawabe T."/>
            <person name="Meirelles P."/>
            <person name="Feng G."/>
            <person name="Sayaka M."/>
            <person name="Hattori M."/>
            <person name="Ohkuma M."/>
        </authorList>
    </citation>
    <scope>NUCLEOTIDE SEQUENCE [LARGE SCALE GENOMIC DNA]</scope>
    <source>
        <strain evidence="2">JCM 19231</strain>
    </source>
</reference>
<dbReference type="EMBL" id="BBRZ01000103">
    <property type="protein sequence ID" value="GAM58762.1"/>
    <property type="molecule type" value="Genomic_DNA"/>
</dbReference>
<dbReference type="Proteomes" id="UP000031671">
    <property type="component" value="Unassembled WGS sequence"/>
</dbReference>
<dbReference type="PANTHER" id="PTHR39166">
    <property type="entry name" value="BLL1166 PROTEIN"/>
    <property type="match status" value="1"/>
</dbReference>
<gene>
    <name evidence="1" type="ORF">JCM19231_5001</name>
</gene>
<dbReference type="PANTHER" id="PTHR39166:SF1">
    <property type="entry name" value="BLL1166 PROTEIN"/>
    <property type="match status" value="1"/>
</dbReference>
<evidence type="ECO:0000313" key="2">
    <source>
        <dbReference type="Proteomes" id="UP000031671"/>
    </source>
</evidence>
<reference evidence="1 2" key="2">
    <citation type="submission" date="2015-01" db="EMBL/GenBank/DDBJ databases">
        <authorList>
            <consortium name="NBRP consortium"/>
            <person name="Sawabe T."/>
            <person name="Meirelles P."/>
            <person name="Feng G."/>
            <person name="Sayaka M."/>
            <person name="Hattori M."/>
            <person name="Ohkuma M."/>
        </authorList>
    </citation>
    <scope>NUCLEOTIDE SEQUENCE [LARGE SCALE GENOMIC DNA]</scope>
    <source>
        <strain evidence="2">JCM 19231</strain>
    </source>
</reference>
<evidence type="ECO:0000313" key="1">
    <source>
        <dbReference type="EMBL" id="GAM58762.1"/>
    </source>
</evidence>
<dbReference type="InterPro" id="IPR009267">
    <property type="entry name" value="NTP_transf_6"/>
</dbReference>
<evidence type="ECO:0008006" key="3">
    <source>
        <dbReference type="Google" id="ProtNLM"/>
    </source>
</evidence>
<name>A0A0B8P2D5_9VIBR</name>
<accession>A0A0B8P2D5</accession>
<keyword evidence="2" id="KW-1185">Reference proteome</keyword>
<proteinExistence type="predicted"/>
<comment type="caution">
    <text evidence="1">The sequence shown here is derived from an EMBL/GenBank/DDBJ whole genome shotgun (WGS) entry which is preliminary data.</text>
</comment>
<dbReference type="AlphaFoldDB" id="A0A0B8P2D5"/>